<comment type="caution">
    <text evidence="4">The sequence shown here is derived from an EMBL/GenBank/DDBJ whole genome shotgun (WGS) entry which is preliminary data.</text>
</comment>
<reference evidence="4 5" key="1">
    <citation type="journal article" date="2021" name="Mar. Drugs">
        <title>Genome Reduction and Secondary Metabolism of the Marine Sponge-Associated Cyanobacterium Leptothoe.</title>
        <authorList>
            <person name="Konstantinou D."/>
            <person name="Popin R.V."/>
            <person name="Fewer D.P."/>
            <person name="Sivonen K."/>
            <person name="Gkelis S."/>
        </authorList>
    </citation>
    <scope>NUCLEOTIDE SEQUENCE [LARGE SCALE GENOMIC DNA]</scope>
    <source>
        <strain evidence="4 5">TAU-MAC 1615</strain>
    </source>
</reference>
<dbReference type="PANTHER" id="PTHR22576:SF37">
    <property type="entry name" value="MUCOSA-ASSOCIATED LYMPHOID TISSUE LYMPHOMA TRANSLOCATION PROTEIN 1"/>
    <property type="match status" value="1"/>
</dbReference>
<feature type="domain" description="Novel STAND NTPase 1" evidence="3">
    <location>
        <begin position="251"/>
        <end position="655"/>
    </location>
</feature>
<feature type="repeat" description="WD" evidence="1">
    <location>
        <begin position="772"/>
        <end position="804"/>
    </location>
</feature>
<sequence>MKRYALIVGIGEYKYLTDLSKPAGDAQAVHDLLLAHGNFDSIELLQNQNATRQRLFNALEKILLQQGNTQDVLIYFTGHGFTAGPSKYSQQGYLSTYDCQVELDDKQIVGASKAIPFQDLNGLIAEANLSSLVMLLDCCHSGYFIEQALVQKGLTTAFSQEGYFLSAACRSFEVARAKRVEDHSIYTGALLAALGRKDEPKITALSVHQYIAERLKRSGQEAIYYGYGGDLELVSYRAVPEIAKTTPDVCPYQGLYAFDRDTQEYFYGRRDEVIDLRQKLDQCNFVPVVGPSGMGKSSVVRAGLLPRLEERGWQVLIMKPDDEPMGRLRRAIKDWLETQNHMPRRKQQTLVQIFDDQDLVAWANALPGGDRLLLVVDQFEEVFTQRKEKETEEQQRLPDEQSRFIQQILAVSDLPESRLKIVTTMRSDFLDLWLATGQPPKVVQRQTVYLGPLQDQNLNDAIVKPAQTQGYDIGPGLLELILNDVEAEPNSLPLLEFALSELWKCRDVEQRLLTAAAYRQMQGLKGALNKRAEDEYEKLLETEQKRIRQVCLALVRIGRDEKDTRRRRLKTELLALGTNDVDKETIQYVIDGFVAGRLLVTDGDETSGYVDIAHEALMAGWQRFAHWRQENRDQRRLVQRLEDAREEWVSKGKNEKYLLQGGLLEEWRGLDAPLRETLLPQGELRSFFALSDEQEQANAAALQRTLDALQLKERADRVNNKLNNFGQYTVEATLEALDMVGDSLQRFNQTVKTPAQDVLQRAWSKIRERLTLEGHSGLVNAVAFSPEGDRIVSGSADNTLRLWDREGNPIGEPLQGHSG</sequence>
<evidence type="ECO:0000256" key="1">
    <source>
        <dbReference type="PROSITE-ProRule" id="PRU00221"/>
    </source>
</evidence>
<proteinExistence type="predicted"/>
<dbReference type="Pfam" id="PF20703">
    <property type="entry name" value="nSTAND1"/>
    <property type="match status" value="1"/>
</dbReference>
<dbReference type="InterPro" id="IPR036322">
    <property type="entry name" value="WD40_repeat_dom_sf"/>
</dbReference>
<dbReference type="SMART" id="SM00320">
    <property type="entry name" value="WD40"/>
    <property type="match status" value="1"/>
</dbReference>
<dbReference type="RefSeq" id="WP_215618768.1">
    <property type="nucleotide sequence ID" value="NZ_JADOER010000011.1"/>
</dbReference>
<dbReference type="InterPro" id="IPR029030">
    <property type="entry name" value="Caspase-like_dom_sf"/>
</dbReference>
<dbReference type="InterPro" id="IPR001680">
    <property type="entry name" value="WD40_rpt"/>
</dbReference>
<keyword evidence="1" id="KW-0853">WD repeat</keyword>
<evidence type="ECO:0000313" key="5">
    <source>
        <dbReference type="Proteomes" id="UP001196661"/>
    </source>
</evidence>
<dbReference type="SUPFAM" id="SSF52540">
    <property type="entry name" value="P-loop containing nucleoside triphosphate hydrolases"/>
    <property type="match status" value="1"/>
</dbReference>
<evidence type="ECO:0000259" key="2">
    <source>
        <dbReference type="Pfam" id="PF00656"/>
    </source>
</evidence>
<dbReference type="PROSITE" id="PS50082">
    <property type="entry name" value="WD_REPEATS_2"/>
    <property type="match status" value="1"/>
</dbReference>
<keyword evidence="5" id="KW-1185">Reference proteome</keyword>
<gene>
    <name evidence="4" type="ORF">IXB28_11635</name>
</gene>
<dbReference type="Gene3D" id="2.130.10.10">
    <property type="entry name" value="YVTN repeat-like/Quinoprotein amine dehydrogenase"/>
    <property type="match status" value="1"/>
</dbReference>
<dbReference type="InterPro" id="IPR011600">
    <property type="entry name" value="Pept_C14_caspase"/>
</dbReference>
<dbReference type="InterPro" id="IPR052039">
    <property type="entry name" value="Caspase-related_regulators"/>
</dbReference>
<organism evidence="4 5">
    <name type="scientific">Leptothoe kymatousa TAU-MAC 1615</name>
    <dbReference type="NCBI Taxonomy" id="2364775"/>
    <lineage>
        <taxon>Bacteria</taxon>
        <taxon>Bacillati</taxon>
        <taxon>Cyanobacteriota</taxon>
        <taxon>Cyanophyceae</taxon>
        <taxon>Nodosilineales</taxon>
        <taxon>Cymatolegaceae</taxon>
        <taxon>Leptothoe</taxon>
        <taxon>Leptothoe kymatousa</taxon>
    </lineage>
</organism>
<dbReference type="Pfam" id="PF00400">
    <property type="entry name" value="WD40"/>
    <property type="match status" value="1"/>
</dbReference>
<dbReference type="InterPro" id="IPR049052">
    <property type="entry name" value="nSTAND1"/>
</dbReference>
<dbReference type="Pfam" id="PF00656">
    <property type="entry name" value="Peptidase_C14"/>
    <property type="match status" value="1"/>
</dbReference>
<dbReference type="SUPFAM" id="SSF50978">
    <property type="entry name" value="WD40 repeat-like"/>
    <property type="match status" value="1"/>
</dbReference>
<dbReference type="SUPFAM" id="SSF52129">
    <property type="entry name" value="Caspase-like"/>
    <property type="match status" value="1"/>
</dbReference>
<dbReference type="Gene3D" id="3.40.50.1460">
    <property type="match status" value="1"/>
</dbReference>
<protein>
    <submittedName>
        <fullName evidence="4">Caspase family protein</fullName>
    </submittedName>
</protein>
<dbReference type="InterPro" id="IPR015943">
    <property type="entry name" value="WD40/YVTN_repeat-like_dom_sf"/>
</dbReference>
<dbReference type="PROSITE" id="PS50294">
    <property type="entry name" value="WD_REPEATS_REGION"/>
    <property type="match status" value="1"/>
</dbReference>
<dbReference type="EMBL" id="JADOER010000011">
    <property type="protein sequence ID" value="MBT9312861.1"/>
    <property type="molecule type" value="Genomic_DNA"/>
</dbReference>
<dbReference type="Proteomes" id="UP001196661">
    <property type="component" value="Unassembled WGS sequence"/>
</dbReference>
<dbReference type="PANTHER" id="PTHR22576">
    <property type="entry name" value="MUCOSA ASSOCIATED LYMPHOID TISSUE LYMPHOMA TRANSLOCATION PROTEIN 1/PARACASPASE"/>
    <property type="match status" value="1"/>
</dbReference>
<name>A0ABS5Y4Z7_9CYAN</name>
<feature type="non-terminal residue" evidence="4">
    <location>
        <position position="819"/>
    </location>
</feature>
<dbReference type="Gene3D" id="3.40.50.300">
    <property type="entry name" value="P-loop containing nucleotide triphosphate hydrolases"/>
    <property type="match status" value="1"/>
</dbReference>
<accession>A0ABS5Y4Z7</accession>
<dbReference type="InterPro" id="IPR027417">
    <property type="entry name" value="P-loop_NTPase"/>
</dbReference>
<evidence type="ECO:0000313" key="4">
    <source>
        <dbReference type="EMBL" id="MBT9312861.1"/>
    </source>
</evidence>
<evidence type="ECO:0000259" key="3">
    <source>
        <dbReference type="Pfam" id="PF20703"/>
    </source>
</evidence>
<feature type="domain" description="Peptidase C14 caspase" evidence="2">
    <location>
        <begin position="2"/>
        <end position="218"/>
    </location>
</feature>